<dbReference type="PANTHER" id="PTHR46890">
    <property type="entry name" value="NON-LTR RETROLELEMENT REVERSE TRANSCRIPTASE-LIKE PROTEIN-RELATED"/>
    <property type="match status" value="1"/>
</dbReference>
<dbReference type="STRING" id="4097.A0A1S4ARJ9"/>
<proteinExistence type="predicted"/>
<evidence type="ECO:0008006" key="2">
    <source>
        <dbReference type="Google" id="ProtNLM"/>
    </source>
</evidence>
<dbReference type="AlphaFoldDB" id="A0A1S4ARJ9"/>
<dbReference type="KEGG" id="nta:107800621"/>
<reference evidence="1" key="1">
    <citation type="submission" date="2025-08" db="UniProtKB">
        <authorList>
            <consortium name="RefSeq"/>
        </authorList>
    </citation>
    <scope>IDENTIFICATION</scope>
</reference>
<dbReference type="RefSeq" id="XP_016479309.1">
    <property type="nucleotide sequence ID" value="XM_016623823.1"/>
</dbReference>
<dbReference type="InterPro" id="IPR052343">
    <property type="entry name" value="Retrotransposon-Effector_Assoc"/>
</dbReference>
<sequence length="236" mass="26143">MTEYKMSLSIFSLLGTSVAELPSININIAKDGPCLTRVQQLELIKHVTSEEITQVLKDLPNDKAPGIDDFTAEFFKEYWSIIGDDITHAVVQFFETCRLLKETNSTTRTLVSKVGSSQSDFIAGWNILDNVIVAHELVKGYSQKGKFINLIMECISTVNYSILINGGLTPKFKGKKGLRQGDPMPPTCLCWADEISIRLMFQAFNHFSDASGLKANQEKSSLYITGVSSTEGADFI</sequence>
<protein>
    <recommendedName>
        <fullName evidence="2">Reverse transcriptase domain-containing protein</fullName>
    </recommendedName>
</protein>
<accession>A0A1S4ARJ9</accession>
<gene>
    <name evidence="1" type="primary">LOC107800621</name>
</gene>
<dbReference type="PANTHER" id="PTHR46890:SF19">
    <property type="entry name" value="CYSTEINE-RICH RECEPTOR-LIKE PROTEIN KINASE"/>
    <property type="match status" value="1"/>
</dbReference>
<name>A0A1S4ARJ9_TOBAC</name>
<dbReference type="PaxDb" id="4097-A0A1S4ARJ9"/>
<organism evidence="1">
    <name type="scientific">Nicotiana tabacum</name>
    <name type="common">Common tobacco</name>
    <dbReference type="NCBI Taxonomy" id="4097"/>
    <lineage>
        <taxon>Eukaryota</taxon>
        <taxon>Viridiplantae</taxon>
        <taxon>Streptophyta</taxon>
        <taxon>Embryophyta</taxon>
        <taxon>Tracheophyta</taxon>
        <taxon>Spermatophyta</taxon>
        <taxon>Magnoliopsida</taxon>
        <taxon>eudicotyledons</taxon>
        <taxon>Gunneridae</taxon>
        <taxon>Pentapetalae</taxon>
        <taxon>asterids</taxon>
        <taxon>lamiids</taxon>
        <taxon>Solanales</taxon>
        <taxon>Solanaceae</taxon>
        <taxon>Nicotianoideae</taxon>
        <taxon>Nicotianeae</taxon>
        <taxon>Nicotiana</taxon>
    </lineage>
</organism>
<dbReference type="OMA" id="THAVVQF"/>
<dbReference type="OrthoDB" id="1733541at2759"/>
<evidence type="ECO:0000313" key="1">
    <source>
        <dbReference type="RefSeq" id="XP_016479309.1"/>
    </source>
</evidence>